<dbReference type="Proteomes" id="UP000502608">
    <property type="component" value="Plasmid pPN3F2_2"/>
</dbReference>
<proteinExistence type="predicted"/>
<sequence length="354" mass="40045">MNKSIVLIPAIALAAVGFVFKGTLHETYLKMTVNPNLSIDDGAVSFCGVKALPNESADSLISRVNLGTYPADYLRQIDDKANELFSAETPEMAQLIEFKERYGYRSDEELEEGLERFEKLLNYEPEDELYLQFVAEYSAQKEFRANATKSLEEVDAELEVIYSKIYDANKPEFSAFVHQTLSDAACKTSNPLLLDDMPNIVTNWEVTDPEAIKALWSKRNDEILGNEAQYKQSIENFTAKFHQLINDSVAEINEINRKTTFEESQIGLLQWNTVITTASSNLAGSKTLYEVGCDGFFTGNLHIGSFSVHSCFLRKPDTFGGKIPLHKSNLYSEDYRNDKAWRNVIDKTLEKFKS</sequence>
<organism evidence="1 2">
    <name type="scientific">Shewanella aestuarii</name>
    <dbReference type="NCBI Taxonomy" id="1028752"/>
    <lineage>
        <taxon>Bacteria</taxon>
        <taxon>Pseudomonadati</taxon>
        <taxon>Pseudomonadota</taxon>
        <taxon>Gammaproteobacteria</taxon>
        <taxon>Alteromonadales</taxon>
        <taxon>Shewanellaceae</taxon>
        <taxon>Shewanella</taxon>
    </lineage>
</organism>
<accession>A0A6G9QPY6</accession>
<gene>
    <name evidence="1" type="ORF">HBH39_19465</name>
</gene>
<evidence type="ECO:0000313" key="1">
    <source>
        <dbReference type="EMBL" id="QIR16654.1"/>
    </source>
</evidence>
<keyword evidence="2" id="KW-1185">Reference proteome</keyword>
<geneLocation type="plasmid" evidence="1 2">
    <name>pPN3F2_2</name>
</geneLocation>
<protein>
    <submittedName>
        <fullName evidence="1">Uncharacterized protein</fullName>
    </submittedName>
</protein>
<dbReference type="AlphaFoldDB" id="A0A6G9QPY6"/>
<keyword evidence="1" id="KW-0614">Plasmid</keyword>
<evidence type="ECO:0000313" key="2">
    <source>
        <dbReference type="Proteomes" id="UP000502608"/>
    </source>
</evidence>
<dbReference type="KEGG" id="saes:HBH39_19465"/>
<dbReference type="RefSeq" id="WP_167680482.1">
    <property type="nucleotide sequence ID" value="NZ_CP050315.1"/>
</dbReference>
<reference evidence="1 2" key="1">
    <citation type="submission" date="2020-03" db="EMBL/GenBank/DDBJ databases">
        <title>Complete genome sequence of Shewanella sp.</title>
        <authorList>
            <person name="Kim Y.-S."/>
            <person name="Kim S.-J."/>
            <person name="Jung H.-K."/>
            <person name="Kim K.-H."/>
        </authorList>
    </citation>
    <scope>NUCLEOTIDE SEQUENCE [LARGE SCALE GENOMIC DNA]</scope>
    <source>
        <strain evidence="1 2">PN3F2</strain>
        <plasmid evidence="1 2">pPN3F2_2</plasmid>
    </source>
</reference>
<name>A0A6G9QPY6_9GAMM</name>
<dbReference type="EMBL" id="CP050315">
    <property type="protein sequence ID" value="QIR16654.1"/>
    <property type="molecule type" value="Genomic_DNA"/>
</dbReference>